<name>A0A6G1EBY3_9ORYZ</name>
<dbReference type="InterPro" id="IPR046960">
    <property type="entry name" value="PPR_At4g14850-like_plant"/>
</dbReference>
<dbReference type="PROSITE" id="PS51375">
    <property type="entry name" value="PPR"/>
    <property type="match status" value="1"/>
</dbReference>
<protein>
    <recommendedName>
        <fullName evidence="6">Pentacotripeptide-repeat region of PRORP domain-containing protein</fullName>
    </recommendedName>
</protein>
<keyword evidence="2" id="KW-0809">Transit peptide</keyword>
<dbReference type="FunFam" id="1.25.40.10:FF:000442">
    <property type="entry name" value="Pentatricopeptide repeat-containing protein At3g49710"/>
    <property type="match status" value="1"/>
</dbReference>
<evidence type="ECO:0000313" key="5">
    <source>
        <dbReference type="Proteomes" id="UP000479710"/>
    </source>
</evidence>
<feature type="repeat" description="PPR" evidence="3">
    <location>
        <begin position="104"/>
        <end position="138"/>
    </location>
</feature>
<dbReference type="EMBL" id="SPHZ02000004">
    <property type="protein sequence ID" value="KAF0922171.1"/>
    <property type="molecule type" value="Genomic_DNA"/>
</dbReference>
<dbReference type="Gene3D" id="1.25.40.10">
    <property type="entry name" value="Tetratricopeptide repeat domain"/>
    <property type="match status" value="1"/>
</dbReference>
<keyword evidence="5" id="KW-1185">Reference proteome</keyword>
<dbReference type="PANTHER" id="PTHR47926:SF452">
    <property type="entry name" value="PENTATRICOPEPTIDE REPEAT-CONTAINING PROTEIN"/>
    <property type="match status" value="1"/>
</dbReference>
<dbReference type="Pfam" id="PF01535">
    <property type="entry name" value="PPR"/>
    <property type="match status" value="2"/>
</dbReference>
<organism evidence="4 5">
    <name type="scientific">Oryza meyeriana var. granulata</name>
    <dbReference type="NCBI Taxonomy" id="110450"/>
    <lineage>
        <taxon>Eukaryota</taxon>
        <taxon>Viridiplantae</taxon>
        <taxon>Streptophyta</taxon>
        <taxon>Embryophyta</taxon>
        <taxon>Tracheophyta</taxon>
        <taxon>Spermatophyta</taxon>
        <taxon>Magnoliopsida</taxon>
        <taxon>Liliopsida</taxon>
        <taxon>Poales</taxon>
        <taxon>Poaceae</taxon>
        <taxon>BOP clade</taxon>
        <taxon>Oryzoideae</taxon>
        <taxon>Oryzeae</taxon>
        <taxon>Oryzinae</taxon>
        <taxon>Oryza</taxon>
        <taxon>Oryza meyeriana</taxon>
    </lineage>
</organism>
<dbReference type="InterPro" id="IPR011990">
    <property type="entry name" value="TPR-like_helical_dom_sf"/>
</dbReference>
<gene>
    <name evidence="4" type="ORF">E2562_027770</name>
</gene>
<evidence type="ECO:0000313" key="4">
    <source>
        <dbReference type="EMBL" id="KAF0922171.1"/>
    </source>
</evidence>
<evidence type="ECO:0000256" key="1">
    <source>
        <dbReference type="ARBA" id="ARBA00022737"/>
    </source>
</evidence>
<dbReference type="NCBIfam" id="TIGR00756">
    <property type="entry name" value="PPR"/>
    <property type="match status" value="1"/>
</dbReference>
<reference evidence="4 5" key="1">
    <citation type="submission" date="2019-11" db="EMBL/GenBank/DDBJ databases">
        <title>Whole genome sequence of Oryza granulata.</title>
        <authorList>
            <person name="Li W."/>
        </authorList>
    </citation>
    <scope>NUCLEOTIDE SEQUENCE [LARGE SCALE GENOMIC DNA]</scope>
    <source>
        <strain evidence="5">cv. Menghai</strain>
        <tissue evidence="4">Leaf</tissue>
    </source>
</reference>
<proteinExistence type="predicted"/>
<evidence type="ECO:0000256" key="2">
    <source>
        <dbReference type="ARBA" id="ARBA00022946"/>
    </source>
</evidence>
<accession>A0A6G1EBY3</accession>
<keyword evidence="1" id="KW-0677">Repeat</keyword>
<dbReference type="OrthoDB" id="1855397at2759"/>
<dbReference type="GO" id="GO:0009451">
    <property type="term" value="P:RNA modification"/>
    <property type="evidence" value="ECO:0007669"/>
    <property type="project" value="InterPro"/>
</dbReference>
<dbReference type="AlphaFoldDB" id="A0A6G1EBY3"/>
<sequence length="217" mass="23306">MPPPPPVPTVSTLSALLAGCASLSAAAALHARLLKSSRLFRPVFLANCLAVAYSRLGAAPSAVSVLCHAPEANVFSRNILLGVMLKSRYLLAARRLFDEMPNRDAITYNSMMSGYIDGGRADEALSLVRTMLEAGVKPSGFTFSIVLSAVRIARYGLQVHTAAVRHCFAHQNSIVGNALINMYRRVGLMEHAVQVGNTIEGRDVAASKQISKIMLRT</sequence>
<dbReference type="Proteomes" id="UP000479710">
    <property type="component" value="Unassembled WGS sequence"/>
</dbReference>
<dbReference type="InterPro" id="IPR002885">
    <property type="entry name" value="PPR_rpt"/>
</dbReference>
<dbReference type="PANTHER" id="PTHR47926">
    <property type="entry name" value="PENTATRICOPEPTIDE REPEAT-CONTAINING PROTEIN"/>
    <property type="match status" value="1"/>
</dbReference>
<dbReference type="GO" id="GO:0003723">
    <property type="term" value="F:RNA binding"/>
    <property type="evidence" value="ECO:0007669"/>
    <property type="project" value="InterPro"/>
</dbReference>
<evidence type="ECO:0000256" key="3">
    <source>
        <dbReference type="PROSITE-ProRule" id="PRU00708"/>
    </source>
</evidence>
<comment type="caution">
    <text evidence="4">The sequence shown here is derived from an EMBL/GenBank/DDBJ whole genome shotgun (WGS) entry which is preliminary data.</text>
</comment>
<evidence type="ECO:0008006" key="6">
    <source>
        <dbReference type="Google" id="ProtNLM"/>
    </source>
</evidence>
<dbReference type="Pfam" id="PF13041">
    <property type="entry name" value="PPR_2"/>
    <property type="match status" value="1"/>
</dbReference>